<dbReference type="Proteomes" id="UP000717696">
    <property type="component" value="Unassembled WGS sequence"/>
</dbReference>
<organism evidence="1 2">
    <name type="scientific">Dactylonectria estremocensis</name>
    <dbReference type="NCBI Taxonomy" id="1079267"/>
    <lineage>
        <taxon>Eukaryota</taxon>
        <taxon>Fungi</taxon>
        <taxon>Dikarya</taxon>
        <taxon>Ascomycota</taxon>
        <taxon>Pezizomycotina</taxon>
        <taxon>Sordariomycetes</taxon>
        <taxon>Hypocreomycetidae</taxon>
        <taxon>Hypocreales</taxon>
        <taxon>Nectriaceae</taxon>
        <taxon>Dactylonectria</taxon>
    </lineage>
</organism>
<comment type="caution">
    <text evidence="1">The sequence shown here is derived from an EMBL/GenBank/DDBJ whole genome shotgun (WGS) entry which is preliminary data.</text>
</comment>
<evidence type="ECO:0000313" key="2">
    <source>
        <dbReference type="Proteomes" id="UP000717696"/>
    </source>
</evidence>
<reference evidence="1" key="1">
    <citation type="journal article" date="2021" name="Nat. Commun.">
        <title>Genetic determinants of endophytism in the Arabidopsis root mycobiome.</title>
        <authorList>
            <person name="Mesny F."/>
            <person name="Miyauchi S."/>
            <person name="Thiergart T."/>
            <person name="Pickel B."/>
            <person name="Atanasova L."/>
            <person name="Karlsson M."/>
            <person name="Huettel B."/>
            <person name="Barry K.W."/>
            <person name="Haridas S."/>
            <person name="Chen C."/>
            <person name="Bauer D."/>
            <person name="Andreopoulos W."/>
            <person name="Pangilinan J."/>
            <person name="LaButti K."/>
            <person name="Riley R."/>
            <person name="Lipzen A."/>
            <person name="Clum A."/>
            <person name="Drula E."/>
            <person name="Henrissat B."/>
            <person name="Kohler A."/>
            <person name="Grigoriev I.V."/>
            <person name="Martin F.M."/>
            <person name="Hacquard S."/>
        </authorList>
    </citation>
    <scope>NUCLEOTIDE SEQUENCE</scope>
    <source>
        <strain evidence="1">MPI-CAGE-AT-0021</strain>
    </source>
</reference>
<evidence type="ECO:0000313" key="1">
    <source>
        <dbReference type="EMBL" id="KAH7158091.1"/>
    </source>
</evidence>
<dbReference type="EMBL" id="JAGMUU010000003">
    <property type="protein sequence ID" value="KAH7158091.1"/>
    <property type="molecule type" value="Genomic_DNA"/>
</dbReference>
<name>A0A9P9FCX4_9HYPO</name>
<proteinExistence type="predicted"/>
<keyword evidence="2" id="KW-1185">Reference proteome</keyword>
<gene>
    <name evidence="1" type="ORF">B0J13DRAFT_188429</name>
</gene>
<protein>
    <submittedName>
        <fullName evidence="1">Uncharacterized protein</fullName>
    </submittedName>
</protein>
<dbReference type="AlphaFoldDB" id="A0A9P9FCX4"/>
<accession>A0A9P9FCX4</accession>
<sequence length="165" mass="18370">MFLCLGNQLHEPVLASLLVSTFFPILSFPGPGPCSRSQGPSSLILIHCSTEITASHHHLITRGRVPSLAQPERTLVRQVRGFSLWSAANQSHQVTDRVQYLPERHLTDALAAARPESSSEIACYSRLIARDTTSLYPGGLDRILDYVLREPTKRAHHNPTLRQKN</sequence>